<gene>
    <name evidence="1" type="ORF">TPSB3V08_LOCUS3219</name>
</gene>
<protein>
    <submittedName>
        <fullName evidence="1">Uncharacterized protein</fullName>
    </submittedName>
</protein>
<sequence>MKAINYIGESLFEDIKSKFRVSNTDKQLPIYEKIYTIKSEKGKNFVLVCTYIKIRTVREQLFFSLRRKNIEMQEREVMYKEEQLSQCFILPFVN</sequence>
<dbReference type="AlphaFoldDB" id="A0A7R9CVH9"/>
<organism evidence="1">
    <name type="scientific">Timema poppense</name>
    <name type="common">Walking stick</name>
    <dbReference type="NCBI Taxonomy" id="170557"/>
    <lineage>
        <taxon>Eukaryota</taxon>
        <taxon>Metazoa</taxon>
        <taxon>Ecdysozoa</taxon>
        <taxon>Arthropoda</taxon>
        <taxon>Hexapoda</taxon>
        <taxon>Insecta</taxon>
        <taxon>Pterygota</taxon>
        <taxon>Neoptera</taxon>
        <taxon>Polyneoptera</taxon>
        <taxon>Phasmatodea</taxon>
        <taxon>Timematodea</taxon>
        <taxon>Timematoidea</taxon>
        <taxon>Timematidae</taxon>
        <taxon>Timema</taxon>
    </lineage>
</organism>
<evidence type="ECO:0000313" key="1">
    <source>
        <dbReference type="EMBL" id="CAD7401707.1"/>
    </source>
</evidence>
<accession>A0A7R9CVH9</accession>
<proteinExistence type="predicted"/>
<name>A0A7R9CVH9_TIMPO</name>
<reference evidence="1" key="1">
    <citation type="submission" date="2020-11" db="EMBL/GenBank/DDBJ databases">
        <authorList>
            <person name="Tran Van P."/>
        </authorList>
    </citation>
    <scope>NUCLEOTIDE SEQUENCE</scope>
</reference>
<dbReference type="EMBL" id="OD001384">
    <property type="protein sequence ID" value="CAD7401707.1"/>
    <property type="molecule type" value="Genomic_DNA"/>
</dbReference>